<dbReference type="PRINTS" id="PR00237">
    <property type="entry name" value="GPCRRHODOPSN"/>
</dbReference>
<dbReference type="GO" id="GO:0004930">
    <property type="term" value="F:G protein-coupled receptor activity"/>
    <property type="evidence" value="ECO:0007669"/>
    <property type="project" value="UniProtKB-KW"/>
</dbReference>
<keyword evidence="6 13" id="KW-1133">Transmembrane helix</keyword>
<sequence length="311" mass="34739">MAELILVRFSDHPQAEIPLLLFFSLFYSAKCLGNTAVITFVTLDSSLQNPMYLFLCHLAFLNGFFSTVVTPKMLFNFLASRKVISYPFCLAQIYLSLFLESTECSLLAVMAIHRSVAICCPLRYLLIMSWMVCTALAVAVWFTGFCASVRPLYVTILPFCGPFTRSKVTVGYLLCEVPILLHAFCADTSLLEATVAIGRAGIVLLPFLLIVLSYLRILVAVIQIDSVEGRKKRVFSTCASHLVVVTIYYGTGLIRFLRPKSLYSAEGDKLISALYAVIGPALNPFIYSLRNKEVTERYQKAQESLSRILRS</sequence>
<evidence type="ECO:0000256" key="3">
    <source>
        <dbReference type="ARBA" id="ARBA00022606"/>
    </source>
</evidence>
<evidence type="ECO:0000256" key="8">
    <source>
        <dbReference type="ARBA" id="ARBA00023136"/>
    </source>
</evidence>
<feature type="transmembrane region" description="Helical" evidence="13">
    <location>
        <begin position="200"/>
        <end position="222"/>
    </location>
</feature>
<dbReference type="GO" id="GO:0004984">
    <property type="term" value="F:olfactory receptor activity"/>
    <property type="evidence" value="ECO:0007669"/>
    <property type="project" value="InterPro"/>
</dbReference>
<keyword evidence="7 12" id="KW-0297">G-protein coupled receptor</keyword>
<feature type="transmembrane region" description="Helical" evidence="13">
    <location>
        <begin position="124"/>
        <end position="144"/>
    </location>
</feature>
<evidence type="ECO:0000313" key="16">
    <source>
        <dbReference type="Proteomes" id="UP001488838"/>
    </source>
</evidence>
<evidence type="ECO:0000256" key="2">
    <source>
        <dbReference type="ARBA" id="ARBA00022475"/>
    </source>
</evidence>
<proteinExistence type="inferred from homology"/>
<evidence type="ECO:0000256" key="9">
    <source>
        <dbReference type="ARBA" id="ARBA00023170"/>
    </source>
</evidence>
<dbReference type="EMBL" id="JBBHLL010000065">
    <property type="protein sequence ID" value="KAK7821380.1"/>
    <property type="molecule type" value="Genomic_DNA"/>
</dbReference>
<keyword evidence="16" id="KW-1185">Reference proteome</keyword>
<name>A0AAW0J431_MYOGA</name>
<keyword evidence="10 12" id="KW-0807">Transducer</keyword>
<evidence type="ECO:0000256" key="7">
    <source>
        <dbReference type="ARBA" id="ARBA00023040"/>
    </source>
</evidence>
<keyword evidence="9 12" id="KW-0675">Receptor</keyword>
<evidence type="ECO:0000256" key="13">
    <source>
        <dbReference type="RuleBase" id="RU363047"/>
    </source>
</evidence>
<dbReference type="PROSITE" id="PS00237">
    <property type="entry name" value="G_PROTEIN_RECEP_F1_1"/>
    <property type="match status" value="1"/>
</dbReference>
<dbReference type="GO" id="GO:0005886">
    <property type="term" value="C:plasma membrane"/>
    <property type="evidence" value="ECO:0007669"/>
    <property type="project" value="UniProtKB-SubCell"/>
</dbReference>
<evidence type="ECO:0000256" key="10">
    <source>
        <dbReference type="ARBA" id="ARBA00023224"/>
    </source>
</evidence>
<dbReference type="Gene3D" id="1.20.1070.10">
    <property type="entry name" value="Rhodopsin 7-helix transmembrane proteins"/>
    <property type="match status" value="1"/>
</dbReference>
<feature type="transmembrane region" description="Helical" evidence="13">
    <location>
        <begin position="90"/>
        <end position="112"/>
    </location>
</feature>
<organism evidence="15 16">
    <name type="scientific">Myodes glareolus</name>
    <name type="common">Bank vole</name>
    <name type="synonym">Clethrionomys glareolus</name>
    <dbReference type="NCBI Taxonomy" id="447135"/>
    <lineage>
        <taxon>Eukaryota</taxon>
        <taxon>Metazoa</taxon>
        <taxon>Chordata</taxon>
        <taxon>Craniata</taxon>
        <taxon>Vertebrata</taxon>
        <taxon>Euteleostomi</taxon>
        <taxon>Mammalia</taxon>
        <taxon>Eutheria</taxon>
        <taxon>Euarchontoglires</taxon>
        <taxon>Glires</taxon>
        <taxon>Rodentia</taxon>
        <taxon>Myomorpha</taxon>
        <taxon>Muroidea</taxon>
        <taxon>Cricetidae</taxon>
        <taxon>Arvicolinae</taxon>
        <taxon>Myodes</taxon>
    </lineage>
</organism>
<gene>
    <name evidence="15" type="ORF">U0070_015846</name>
</gene>
<keyword evidence="4 12" id="KW-0812">Transmembrane</keyword>
<keyword evidence="5 13" id="KW-0552">Olfaction</keyword>
<accession>A0AAW0J431</accession>
<evidence type="ECO:0000256" key="1">
    <source>
        <dbReference type="ARBA" id="ARBA00004651"/>
    </source>
</evidence>
<evidence type="ECO:0000313" key="15">
    <source>
        <dbReference type="EMBL" id="KAK7821380.1"/>
    </source>
</evidence>
<feature type="transmembrane region" description="Helical" evidence="13">
    <location>
        <begin position="50"/>
        <end position="70"/>
    </location>
</feature>
<dbReference type="PANTHER" id="PTHR26453">
    <property type="entry name" value="OLFACTORY RECEPTOR"/>
    <property type="match status" value="1"/>
</dbReference>
<evidence type="ECO:0000256" key="11">
    <source>
        <dbReference type="ARBA" id="ARBA00053672"/>
    </source>
</evidence>
<feature type="domain" description="G-protein coupled receptors family 1 profile" evidence="14">
    <location>
        <begin position="33"/>
        <end position="287"/>
    </location>
</feature>
<evidence type="ECO:0000256" key="6">
    <source>
        <dbReference type="ARBA" id="ARBA00022989"/>
    </source>
</evidence>
<comment type="caution">
    <text evidence="15">The sequence shown here is derived from an EMBL/GenBank/DDBJ whole genome shotgun (WGS) entry which is preliminary data.</text>
</comment>
<evidence type="ECO:0000256" key="5">
    <source>
        <dbReference type="ARBA" id="ARBA00022725"/>
    </source>
</evidence>
<evidence type="ECO:0000256" key="12">
    <source>
        <dbReference type="RuleBase" id="RU000688"/>
    </source>
</evidence>
<comment type="function">
    <text evidence="11">Possible taste receptor.</text>
</comment>
<comment type="similarity">
    <text evidence="12">Belongs to the G-protein coupled receptor 1 family.</text>
</comment>
<comment type="subcellular location">
    <subcellularLocation>
        <location evidence="1 13">Cell membrane</location>
        <topology evidence="1 13">Multi-pass membrane protein</topology>
    </subcellularLocation>
</comment>
<keyword evidence="2 13" id="KW-1003">Cell membrane</keyword>
<dbReference type="AlphaFoldDB" id="A0AAW0J431"/>
<feature type="transmembrane region" description="Helical" evidence="13">
    <location>
        <begin position="270"/>
        <end position="289"/>
    </location>
</feature>
<evidence type="ECO:0000256" key="4">
    <source>
        <dbReference type="ARBA" id="ARBA00022692"/>
    </source>
</evidence>
<reference evidence="15 16" key="1">
    <citation type="journal article" date="2023" name="bioRxiv">
        <title>Conserved and derived expression patterns and positive selection on dental genes reveal complex evolutionary context of ever-growing rodent molars.</title>
        <authorList>
            <person name="Calamari Z.T."/>
            <person name="Song A."/>
            <person name="Cohen E."/>
            <person name="Akter M."/>
            <person name="Roy R.D."/>
            <person name="Hallikas O."/>
            <person name="Christensen M.M."/>
            <person name="Li P."/>
            <person name="Marangoni P."/>
            <person name="Jernvall J."/>
            <person name="Klein O.D."/>
        </authorList>
    </citation>
    <scope>NUCLEOTIDE SEQUENCE [LARGE SCALE GENOMIC DNA]</scope>
    <source>
        <strain evidence="15">V071</strain>
    </source>
</reference>
<dbReference type="PROSITE" id="PS50262">
    <property type="entry name" value="G_PROTEIN_RECEP_F1_2"/>
    <property type="match status" value="1"/>
</dbReference>
<dbReference type="Proteomes" id="UP001488838">
    <property type="component" value="Unassembled WGS sequence"/>
</dbReference>
<dbReference type="InterPro" id="IPR017452">
    <property type="entry name" value="GPCR_Rhodpsn_7TM"/>
</dbReference>
<dbReference type="InterPro" id="IPR000725">
    <property type="entry name" value="Olfact_rcpt"/>
</dbReference>
<feature type="transmembrane region" description="Helical" evidence="13">
    <location>
        <begin position="234"/>
        <end position="250"/>
    </location>
</feature>
<feature type="transmembrane region" description="Helical" evidence="13">
    <location>
        <begin position="20"/>
        <end position="43"/>
    </location>
</feature>
<dbReference type="PRINTS" id="PR00245">
    <property type="entry name" value="OLFACTORYR"/>
</dbReference>
<dbReference type="FunFam" id="1.20.1070.10:FF:000015">
    <property type="entry name" value="Olfactory receptor"/>
    <property type="match status" value="1"/>
</dbReference>
<dbReference type="SUPFAM" id="SSF81321">
    <property type="entry name" value="Family A G protein-coupled receptor-like"/>
    <property type="match status" value="1"/>
</dbReference>
<keyword evidence="3 13" id="KW-0716">Sensory transduction</keyword>
<evidence type="ECO:0000259" key="14">
    <source>
        <dbReference type="PROSITE" id="PS50262"/>
    </source>
</evidence>
<dbReference type="Pfam" id="PF13853">
    <property type="entry name" value="7tm_4"/>
    <property type="match status" value="1"/>
</dbReference>
<protein>
    <recommendedName>
        <fullName evidence="13">Olfactory receptor</fullName>
    </recommendedName>
</protein>
<keyword evidence="8 13" id="KW-0472">Membrane</keyword>
<dbReference type="InterPro" id="IPR000276">
    <property type="entry name" value="GPCR_Rhodpsn"/>
</dbReference>